<name>A0A3N4ICJ8_ASCIM</name>
<keyword evidence="1" id="KW-0812">Transmembrane</keyword>
<proteinExistence type="predicted"/>
<evidence type="ECO:0000256" key="1">
    <source>
        <dbReference type="SAM" id="Phobius"/>
    </source>
</evidence>
<sequence length="100" mass="11163">MAIGMPKWMYACFIIPPIVVVALYSAVYYKYWYLPARDKRRRRRLGAPAARRESEISSVMSSVYAVDGNGRSNEGVVHEVVLVNPKDVGRNGVPFSAADV</sequence>
<dbReference type="EMBL" id="ML119662">
    <property type="protein sequence ID" value="RPA83833.1"/>
    <property type="molecule type" value="Genomic_DNA"/>
</dbReference>
<evidence type="ECO:0000313" key="3">
    <source>
        <dbReference type="Proteomes" id="UP000275078"/>
    </source>
</evidence>
<evidence type="ECO:0000313" key="2">
    <source>
        <dbReference type="EMBL" id="RPA83833.1"/>
    </source>
</evidence>
<organism evidence="2 3">
    <name type="scientific">Ascobolus immersus RN42</name>
    <dbReference type="NCBI Taxonomy" id="1160509"/>
    <lineage>
        <taxon>Eukaryota</taxon>
        <taxon>Fungi</taxon>
        <taxon>Dikarya</taxon>
        <taxon>Ascomycota</taxon>
        <taxon>Pezizomycotina</taxon>
        <taxon>Pezizomycetes</taxon>
        <taxon>Pezizales</taxon>
        <taxon>Ascobolaceae</taxon>
        <taxon>Ascobolus</taxon>
    </lineage>
</organism>
<feature type="transmembrane region" description="Helical" evidence="1">
    <location>
        <begin position="14"/>
        <end position="34"/>
    </location>
</feature>
<keyword evidence="1" id="KW-1133">Transmembrane helix</keyword>
<dbReference type="AlphaFoldDB" id="A0A3N4ICJ8"/>
<keyword evidence="1" id="KW-0472">Membrane</keyword>
<reference evidence="2 3" key="1">
    <citation type="journal article" date="2018" name="Nat. Ecol. Evol.">
        <title>Pezizomycetes genomes reveal the molecular basis of ectomycorrhizal truffle lifestyle.</title>
        <authorList>
            <person name="Murat C."/>
            <person name="Payen T."/>
            <person name="Noel B."/>
            <person name="Kuo A."/>
            <person name="Morin E."/>
            <person name="Chen J."/>
            <person name="Kohler A."/>
            <person name="Krizsan K."/>
            <person name="Balestrini R."/>
            <person name="Da Silva C."/>
            <person name="Montanini B."/>
            <person name="Hainaut M."/>
            <person name="Levati E."/>
            <person name="Barry K.W."/>
            <person name="Belfiori B."/>
            <person name="Cichocki N."/>
            <person name="Clum A."/>
            <person name="Dockter R.B."/>
            <person name="Fauchery L."/>
            <person name="Guy J."/>
            <person name="Iotti M."/>
            <person name="Le Tacon F."/>
            <person name="Lindquist E.A."/>
            <person name="Lipzen A."/>
            <person name="Malagnac F."/>
            <person name="Mello A."/>
            <person name="Molinier V."/>
            <person name="Miyauchi S."/>
            <person name="Poulain J."/>
            <person name="Riccioni C."/>
            <person name="Rubini A."/>
            <person name="Sitrit Y."/>
            <person name="Splivallo R."/>
            <person name="Traeger S."/>
            <person name="Wang M."/>
            <person name="Zifcakova L."/>
            <person name="Wipf D."/>
            <person name="Zambonelli A."/>
            <person name="Paolocci F."/>
            <person name="Nowrousian M."/>
            <person name="Ottonello S."/>
            <person name="Baldrian P."/>
            <person name="Spatafora J.W."/>
            <person name="Henrissat B."/>
            <person name="Nagy L.G."/>
            <person name="Aury J.M."/>
            <person name="Wincker P."/>
            <person name="Grigoriev I.V."/>
            <person name="Bonfante P."/>
            <person name="Martin F.M."/>
        </authorList>
    </citation>
    <scope>NUCLEOTIDE SEQUENCE [LARGE SCALE GENOMIC DNA]</scope>
    <source>
        <strain evidence="2 3">RN42</strain>
    </source>
</reference>
<dbReference type="Proteomes" id="UP000275078">
    <property type="component" value="Unassembled WGS sequence"/>
</dbReference>
<gene>
    <name evidence="2" type="ORF">BJ508DRAFT_413168</name>
</gene>
<accession>A0A3N4ICJ8</accession>
<protein>
    <submittedName>
        <fullName evidence="2">Uncharacterized protein</fullName>
    </submittedName>
</protein>
<keyword evidence="3" id="KW-1185">Reference proteome</keyword>